<feature type="region of interest" description="Disordered" evidence="19">
    <location>
        <begin position="1004"/>
        <end position="1027"/>
    </location>
</feature>
<comment type="catalytic activity">
    <reaction evidence="18">
        <text>L-seryl-[protein] + ATP = O-phospho-L-seryl-[protein] + ADP + H(+)</text>
        <dbReference type="Rhea" id="RHEA:17989"/>
        <dbReference type="Rhea" id="RHEA-COMP:9863"/>
        <dbReference type="Rhea" id="RHEA-COMP:11604"/>
        <dbReference type="ChEBI" id="CHEBI:15378"/>
        <dbReference type="ChEBI" id="CHEBI:29999"/>
        <dbReference type="ChEBI" id="CHEBI:30616"/>
        <dbReference type="ChEBI" id="CHEBI:83421"/>
        <dbReference type="ChEBI" id="CHEBI:456216"/>
        <dbReference type="EC" id="2.7.11.1"/>
    </reaction>
</comment>
<dbReference type="CDD" id="cd00028">
    <property type="entry name" value="B_lectin"/>
    <property type="match status" value="1"/>
</dbReference>
<dbReference type="Gene3D" id="3.30.200.20">
    <property type="entry name" value="Phosphorylase Kinase, domain 1"/>
    <property type="match status" value="1"/>
</dbReference>
<evidence type="ECO:0000259" key="23">
    <source>
        <dbReference type="PROSITE" id="PS50927"/>
    </source>
</evidence>
<accession>A0A444Y6R2</accession>
<comment type="catalytic activity">
    <reaction evidence="17">
        <text>L-threonyl-[protein] + ATP = O-phospho-L-threonyl-[protein] + ADP + H(+)</text>
        <dbReference type="Rhea" id="RHEA:46608"/>
        <dbReference type="Rhea" id="RHEA-COMP:11060"/>
        <dbReference type="Rhea" id="RHEA-COMP:11605"/>
        <dbReference type="ChEBI" id="CHEBI:15378"/>
        <dbReference type="ChEBI" id="CHEBI:30013"/>
        <dbReference type="ChEBI" id="CHEBI:30616"/>
        <dbReference type="ChEBI" id="CHEBI:61977"/>
        <dbReference type="ChEBI" id="CHEBI:456216"/>
        <dbReference type="EC" id="2.7.11.1"/>
    </reaction>
</comment>
<dbReference type="Gene3D" id="2.90.10.10">
    <property type="entry name" value="Bulb-type lectin domain"/>
    <property type="match status" value="1"/>
</dbReference>
<feature type="signal peptide" evidence="21">
    <location>
        <begin position="1"/>
        <end position="22"/>
    </location>
</feature>
<evidence type="ECO:0000256" key="15">
    <source>
        <dbReference type="ARBA" id="ARBA00023170"/>
    </source>
</evidence>
<keyword evidence="15" id="KW-0675">Receptor</keyword>
<dbReference type="Gene3D" id="1.10.510.10">
    <property type="entry name" value="Transferase(Phosphotransferase) domain 1"/>
    <property type="match status" value="1"/>
</dbReference>
<gene>
    <name evidence="25" type="ORF">Ahy_B08g093661</name>
</gene>
<dbReference type="PROSITE" id="PS50927">
    <property type="entry name" value="BULB_LECTIN"/>
    <property type="match status" value="1"/>
</dbReference>
<dbReference type="GO" id="GO:0030246">
    <property type="term" value="F:carbohydrate binding"/>
    <property type="evidence" value="ECO:0007669"/>
    <property type="project" value="UniProtKB-KW"/>
</dbReference>
<dbReference type="Pfam" id="PF07714">
    <property type="entry name" value="PK_Tyr_Ser-Thr"/>
    <property type="match status" value="1"/>
</dbReference>
<dbReference type="PROSITE" id="PS50011">
    <property type="entry name" value="PROTEIN_KINASE_DOM"/>
    <property type="match status" value="1"/>
</dbReference>
<protein>
    <recommendedName>
        <fullName evidence="2">non-specific serine/threonine protein kinase</fullName>
        <ecNumber evidence="2">2.7.11.1</ecNumber>
    </recommendedName>
</protein>
<evidence type="ECO:0000256" key="3">
    <source>
        <dbReference type="ARBA" id="ARBA00022475"/>
    </source>
</evidence>
<evidence type="ECO:0000256" key="10">
    <source>
        <dbReference type="ARBA" id="ARBA00022777"/>
    </source>
</evidence>
<organism evidence="25 26">
    <name type="scientific">Arachis hypogaea</name>
    <name type="common">Peanut</name>
    <dbReference type="NCBI Taxonomy" id="3818"/>
    <lineage>
        <taxon>Eukaryota</taxon>
        <taxon>Viridiplantae</taxon>
        <taxon>Streptophyta</taxon>
        <taxon>Embryophyta</taxon>
        <taxon>Tracheophyta</taxon>
        <taxon>Spermatophyta</taxon>
        <taxon>Magnoliopsida</taxon>
        <taxon>eudicotyledons</taxon>
        <taxon>Gunneridae</taxon>
        <taxon>Pentapetalae</taxon>
        <taxon>rosids</taxon>
        <taxon>fabids</taxon>
        <taxon>Fabales</taxon>
        <taxon>Fabaceae</taxon>
        <taxon>Papilionoideae</taxon>
        <taxon>50 kb inversion clade</taxon>
        <taxon>dalbergioids sensu lato</taxon>
        <taxon>Dalbergieae</taxon>
        <taxon>Pterocarpus clade</taxon>
        <taxon>Arachis</taxon>
    </lineage>
</organism>
<feature type="transmembrane region" description="Helical" evidence="20">
    <location>
        <begin position="596"/>
        <end position="620"/>
    </location>
</feature>
<feature type="compositionally biased region" description="Low complexity" evidence="19">
    <location>
        <begin position="1009"/>
        <end position="1022"/>
    </location>
</feature>
<dbReference type="SUPFAM" id="SSF51110">
    <property type="entry name" value="alpha-D-mannose-specific plant lectins"/>
    <property type="match status" value="1"/>
</dbReference>
<dbReference type="GO" id="GO:0004674">
    <property type="term" value="F:protein serine/threonine kinase activity"/>
    <property type="evidence" value="ECO:0007669"/>
    <property type="project" value="UniProtKB-KW"/>
</dbReference>
<evidence type="ECO:0000256" key="9">
    <source>
        <dbReference type="ARBA" id="ARBA00022741"/>
    </source>
</evidence>
<evidence type="ECO:0000256" key="16">
    <source>
        <dbReference type="ARBA" id="ARBA00023180"/>
    </source>
</evidence>
<keyword evidence="11" id="KW-0067">ATP-binding</keyword>
<dbReference type="InterPro" id="IPR036426">
    <property type="entry name" value="Bulb-type_lectin_dom_sf"/>
</dbReference>
<comment type="caution">
    <text evidence="25">The sequence shown here is derived from an EMBL/GenBank/DDBJ whole genome shotgun (WGS) entry which is preliminary data.</text>
</comment>
<evidence type="ECO:0000256" key="2">
    <source>
        <dbReference type="ARBA" id="ARBA00012513"/>
    </source>
</evidence>
<evidence type="ECO:0000256" key="18">
    <source>
        <dbReference type="ARBA" id="ARBA00048679"/>
    </source>
</evidence>
<dbReference type="Proteomes" id="UP000289738">
    <property type="component" value="Chromosome B08"/>
</dbReference>
<dbReference type="Pfam" id="PF01453">
    <property type="entry name" value="B_lectin"/>
    <property type="match status" value="1"/>
</dbReference>
<dbReference type="InterPro" id="IPR011009">
    <property type="entry name" value="Kinase-like_dom_sf"/>
</dbReference>
<dbReference type="InterPro" id="IPR008271">
    <property type="entry name" value="Ser/Thr_kinase_AS"/>
</dbReference>
<dbReference type="Pfam" id="PF08276">
    <property type="entry name" value="PAN_2"/>
    <property type="match status" value="1"/>
</dbReference>
<keyword evidence="14" id="KW-1015">Disulfide bond</keyword>
<feature type="domain" description="Protein kinase" evidence="22">
    <location>
        <begin position="715"/>
        <end position="1001"/>
    </location>
</feature>
<keyword evidence="26" id="KW-1185">Reference proteome</keyword>
<dbReference type="EC" id="2.7.11.1" evidence="2"/>
<feature type="domain" description="Bulb-type lectin" evidence="23">
    <location>
        <begin position="23"/>
        <end position="154"/>
    </location>
</feature>
<dbReference type="SMART" id="SM00473">
    <property type="entry name" value="PAN_AP"/>
    <property type="match status" value="1"/>
</dbReference>
<dbReference type="PROSITE" id="PS00108">
    <property type="entry name" value="PROTEIN_KINASE_ST"/>
    <property type="match status" value="1"/>
</dbReference>
<evidence type="ECO:0000256" key="17">
    <source>
        <dbReference type="ARBA" id="ARBA00047899"/>
    </source>
</evidence>
<dbReference type="SUPFAM" id="SSF56112">
    <property type="entry name" value="Protein kinase-like (PK-like)"/>
    <property type="match status" value="1"/>
</dbReference>
<reference evidence="25 26" key="1">
    <citation type="submission" date="2019-01" db="EMBL/GenBank/DDBJ databases">
        <title>Sequencing of cultivated peanut Arachis hypogaea provides insights into genome evolution and oil improvement.</title>
        <authorList>
            <person name="Chen X."/>
        </authorList>
    </citation>
    <scope>NUCLEOTIDE SEQUENCE [LARGE SCALE GENOMIC DNA]</scope>
    <source>
        <strain evidence="26">cv. Fuhuasheng</strain>
        <tissue evidence="25">Leaves</tissue>
    </source>
</reference>
<feature type="transmembrane region" description="Helical" evidence="20">
    <location>
        <begin position="641"/>
        <end position="660"/>
    </location>
</feature>
<dbReference type="InterPro" id="IPR000858">
    <property type="entry name" value="S_locus_glycoprot_dom"/>
</dbReference>
<evidence type="ECO:0000256" key="21">
    <source>
        <dbReference type="SAM" id="SignalP"/>
    </source>
</evidence>
<dbReference type="SMART" id="SM00220">
    <property type="entry name" value="S_TKc"/>
    <property type="match status" value="1"/>
</dbReference>
<evidence type="ECO:0000256" key="14">
    <source>
        <dbReference type="ARBA" id="ARBA00023157"/>
    </source>
</evidence>
<dbReference type="FunFam" id="1.10.510.10:FF:000060">
    <property type="entry name" value="G-type lectin S-receptor-like serine/threonine-protein kinase"/>
    <property type="match status" value="1"/>
</dbReference>
<dbReference type="InterPro" id="IPR003609">
    <property type="entry name" value="Pan_app"/>
</dbReference>
<dbReference type="GO" id="GO:0048544">
    <property type="term" value="P:recognition of pollen"/>
    <property type="evidence" value="ECO:0007669"/>
    <property type="project" value="InterPro"/>
</dbReference>
<evidence type="ECO:0000259" key="24">
    <source>
        <dbReference type="PROSITE" id="PS50948"/>
    </source>
</evidence>
<sequence>MKYRTAFLSLHCLLCTFHSCLAKDFLNVGENITGTTSVLSSAKNKFVLGFFSPPGSPTRSYLGIWYNQSQYPGPQTVIWVANRDNPISNPNVGVFRIANDGRITVTDTSGSGQTCYWSSRNEASTSRNRTVKLFDSGNLVLMMVLDEAIIYQSFLHPTDTFLAGMKMDSEVKLTSWSSDDNPRTGSFTFQIAGDGDDYSYKYKYNPSYAILKNWQRYWESGKHLDSDFDAIISYMLTNFSTGTNTSDNFDNTMLVMKNTGELKLLVWDSFGHDWLVRWKAPASPCDQYNFCGHFTSCNGNNYKPCNCLPGFKRAEVSDENNGCVRRTATEESCGGGGGEGRSAFLELVKVKPGIPDGKYPAENESECKERCLQNCSHCQAYSYVEADVNGYRCWIWTQELDTVQDVEDDHLRNLFVRLDKSDIEPTTRTCEPCGINTVPYPLSTGPNCGDPSYFNFSCNRSTDQLTFITRTSTSGTTIHHKVTSMDVESKKFVIQVDPSVTYCTYETFSSDESLHIGSPFSVTNDCLDEDEIEVTWEPPHEPICTHSQNCEGWNHSTCKATRNGTRCICDVNYRWDGDSLTCKQVPSKGNSSGKTYLILGITLTSVITLACAIIFAYLCNRKRKEGNCFNYFRILNRFGKLLFYQHKYSGYFICLFNYYFNSDKKSNKRNRGRLFDNEKDVKDLIEEEGLEEEDNEGIEVPYFDFESILEATDNFSDANKLGRGGYGPVYKGKLQNGEVVAIKRLSSISSQGLHEFKNEVVLIAKLQHRNLVRLRGYCIRGQEKILIYEYMRHKSLDSIIFDPTQSVFLNWQIRFDIIVGIARGMLYLHQDSRLRVIHRDLKTSNILLDEEMKPKISDFGLAKIVTNKDIETDTKRVVGTYGYMSPEYARDGRCSTKSDVFSFGVIILEIISGKKNTKFSQYDEYLSLLDYAWTLWTQNKLLELMDKSLGESCNANQFIRCAHIGLLCVQDDPGDRPTMSNVVTLLDSETATIKTPKQPTFFGGRRALSTTTSSSKPETTSSRPEITSIQFDSTSSILEGR</sequence>
<evidence type="ECO:0000256" key="11">
    <source>
        <dbReference type="ARBA" id="ARBA00022840"/>
    </source>
</evidence>
<keyword evidence="9" id="KW-0547">Nucleotide-binding</keyword>
<dbReference type="InterPro" id="IPR001480">
    <property type="entry name" value="Bulb-type_lectin_dom"/>
</dbReference>
<evidence type="ECO:0000256" key="8">
    <source>
        <dbReference type="ARBA" id="ARBA00022734"/>
    </source>
</evidence>
<keyword evidence="6 20" id="KW-0812">Transmembrane</keyword>
<dbReference type="PANTHER" id="PTHR27002:SF798">
    <property type="entry name" value="S-LOCUS LECTIN KINASE FAMILY PROTEIN"/>
    <property type="match status" value="1"/>
</dbReference>
<keyword evidence="16" id="KW-0325">Glycoprotein</keyword>
<evidence type="ECO:0000256" key="12">
    <source>
        <dbReference type="ARBA" id="ARBA00022989"/>
    </source>
</evidence>
<feature type="domain" description="Apple" evidence="24">
    <location>
        <begin position="333"/>
        <end position="419"/>
    </location>
</feature>
<evidence type="ECO:0000256" key="4">
    <source>
        <dbReference type="ARBA" id="ARBA00022527"/>
    </source>
</evidence>
<keyword evidence="4" id="KW-0723">Serine/threonine-protein kinase</keyword>
<name>A0A444Y6R2_ARAHY</name>
<dbReference type="InterPro" id="IPR001245">
    <property type="entry name" value="Ser-Thr/Tyr_kinase_cat_dom"/>
</dbReference>
<dbReference type="EMBL" id="SDMP01000018">
    <property type="protein sequence ID" value="RYQ97585.1"/>
    <property type="molecule type" value="Genomic_DNA"/>
</dbReference>
<dbReference type="PROSITE" id="PS50948">
    <property type="entry name" value="PAN"/>
    <property type="match status" value="1"/>
</dbReference>
<dbReference type="SMART" id="SM00108">
    <property type="entry name" value="B_lectin"/>
    <property type="match status" value="1"/>
</dbReference>
<evidence type="ECO:0000256" key="6">
    <source>
        <dbReference type="ARBA" id="ARBA00022692"/>
    </source>
</evidence>
<dbReference type="CDD" id="cd01098">
    <property type="entry name" value="PAN_AP_plant"/>
    <property type="match status" value="1"/>
</dbReference>
<dbReference type="CDD" id="cd14066">
    <property type="entry name" value="STKc_IRAK"/>
    <property type="match status" value="1"/>
</dbReference>
<keyword evidence="8" id="KW-0430">Lectin</keyword>
<evidence type="ECO:0000259" key="22">
    <source>
        <dbReference type="PROSITE" id="PS50011"/>
    </source>
</evidence>
<evidence type="ECO:0000256" key="1">
    <source>
        <dbReference type="ARBA" id="ARBA00004251"/>
    </source>
</evidence>
<dbReference type="InterPro" id="IPR000719">
    <property type="entry name" value="Prot_kinase_dom"/>
</dbReference>
<evidence type="ECO:0000256" key="20">
    <source>
        <dbReference type="SAM" id="Phobius"/>
    </source>
</evidence>
<comment type="subcellular location">
    <subcellularLocation>
        <location evidence="1">Cell membrane</location>
        <topology evidence="1">Single-pass type I membrane protein</topology>
    </subcellularLocation>
</comment>
<proteinExistence type="predicted"/>
<evidence type="ECO:0000256" key="13">
    <source>
        <dbReference type="ARBA" id="ARBA00023136"/>
    </source>
</evidence>
<keyword evidence="12 20" id="KW-1133">Transmembrane helix</keyword>
<keyword evidence="3" id="KW-1003">Cell membrane</keyword>
<dbReference type="PANTHER" id="PTHR27002">
    <property type="entry name" value="RECEPTOR-LIKE SERINE/THREONINE-PROTEIN KINASE SD1-8"/>
    <property type="match status" value="1"/>
</dbReference>
<evidence type="ECO:0000313" key="25">
    <source>
        <dbReference type="EMBL" id="RYQ97585.1"/>
    </source>
</evidence>
<evidence type="ECO:0000256" key="5">
    <source>
        <dbReference type="ARBA" id="ARBA00022679"/>
    </source>
</evidence>
<evidence type="ECO:0000256" key="7">
    <source>
        <dbReference type="ARBA" id="ARBA00022729"/>
    </source>
</evidence>
<evidence type="ECO:0000313" key="26">
    <source>
        <dbReference type="Proteomes" id="UP000289738"/>
    </source>
</evidence>
<dbReference type="FunFam" id="3.30.200.20:FF:000330">
    <property type="entry name" value="G-type lectin S-receptor-like serine/threonine-protein kinase At4g03230"/>
    <property type="match status" value="1"/>
</dbReference>
<keyword evidence="7 21" id="KW-0732">Signal</keyword>
<dbReference type="GO" id="GO:0005886">
    <property type="term" value="C:plasma membrane"/>
    <property type="evidence" value="ECO:0007669"/>
    <property type="project" value="UniProtKB-SubCell"/>
</dbReference>
<keyword evidence="5" id="KW-0808">Transferase</keyword>
<keyword evidence="13 20" id="KW-0472">Membrane</keyword>
<evidence type="ECO:0000256" key="19">
    <source>
        <dbReference type="SAM" id="MobiDB-lite"/>
    </source>
</evidence>
<dbReference type="GO" id="GO:0005524">
    <property type="term" value="F:ATP binding"/>
    <property type="evidence" value="ECO:0007669"/>
    <property type="project" value="UniProtKB-KW"/>
</dbReference>
<feature type="chain" id="PRO_5019546782" description="non-specific serine/threonine protein kinase" evidence="21">
    <location>
        <begin position="23"/>
        <end position="1041"/>
    </location>
</feature>
<keyword evidence="10" id="KW-0418">Kinase</keyword>
<dbReference type="Pfam" id="PF00954">
    <property type="entry name" value="S_locus_glycop"/>
    <property type="match status" value="1"/>
</dbReference>
<dbReference type="AlphaFoldDB" id="A0A444Y6R2"/>